<organism evidence="1 2">
    <name type="scientific">Haemaphysalis longicornis</name>
    <name type="common">Bush tick</name>
    <dbReference type="NCBI Taxonomy" id="44386"/>
    <lineage>
        <taxon>Eukaryota</taxon>
        <taxon>Metazoa</taxon>
        <taxon>Ecdysozoa</taxon>
        <taxon>Arthropoda</taxon>
        <taxon>Chelicerata</taxon>
        <taxon>Arachnida</taxon>
        <taxon>Acari</taxon>
        <taxon>Parasitiformes</taxon>
        <taxon>Ixodida</taxon>
        <taxon>Ixodoidea</taxon>
        <taxon>Ixodidae</taxon>
        <taxon>Haemaphysalinae</taxon>
        <taxon>Haemaphysalis</taxon>
    </lineage>
</organism>
<accession>A0A9J6G3M3</accession>
<dbReference type="EMBL" id="JABSTR010000005">
    <property type="protein sequence ID" value="KAH9370106.1"/>
    <property type="molecule type" value="Genomic_DNA"/>
</dbReference>
<evidence type="ECO:0000313" key="2">
    <source>
        <dbReference type="Proteomes" id="UP000821853"/>
    </source>
</evidence>
<name>A0A9J6G3M3_HAELO</name>
<evidence type="ECO:0000313" key="1">
    <source>
        <dbReference type="EMBL" id="KAH9370106.1"/>
    </source>
</evidence>
<dbReference type="VEuPathDB" id="VectorBase:HLOH_044034"/>
<comment type="caution">
    <text evidence="1">The sequence shown here is derived from an EMBL/GenBank/DDBJ whole genome shotgun (WGS) entry which is preliminary data.</text>
</comment>
<dbReference type="AlphaFoldDB" id="A0A9J6G3M3"/>
<gene>
    <name evidence="1" type="ORF">HPB48_011273</name>
</gene>
<protein>
    <submittedName>
        <fullName evidence="1">Uncharacterized protein</fullName>
    </submittedName>
</protein>
<sequence>MGKRGRSEGPKVHDTAGILYGKGADATRTKQALKQDVGWFGVRSERRRRTEYNSVPEGVLEVPLAPAAFSMRSSAAAPQLLFCFPAVSAWRPARSVGRSVGWLVGQTPWQLLLRRASCAAPPPPPTGIPGVLPFRSDSQSSATAFLSTPAPDCFRQNALPDRSFFHVLARTGSSAVLKEMGNPADGTVRAIPTESVRCDTCLPASVGSRGLREPFRTVDKGGNWLAIKAERCLTRADVLQFALFRAEFFSLFLSFFASV</sequence>
<dbReference type="Proteomes" id="UP000821853">
    <property type="component" value="Chromosome 3"/>
</dbReference>
<keyword evidence="2" id="KW-1185">Reference proteome</keyword>
<proteinExistence type="predicted"/>
<reference evidence="1 2" key="1">
    <citation type="journal article" date="2020" name="Cell">
        <title>Large-Scale Comparative Analyses of Tick Genomes Elucidate Their Genetic Diversity and Vector Capacities.</title>
        <authorList>
            <consortium name="Tick Genome and Microbiome Consortium (TIGMIC)"/>
            <person name="Jia N."/>
            <person name="Wang J."/>
            <person name="Shi W."/>
            <person name="Du L."/>
            <person name="Sun Y."/>
            <person name="Zhan W."/>
            <person name="Jiang J.F."/>
            <person name="Wang Q."/>
            <person name="Zhang B."/>
            <person name="Ji P."/>
            <person name="Bell-Sakyi L."/>
            <person name="Cui X.M."/>
            <person name="Yuan T.T."/>
            <person name="Jiang B.G."/>
            <person name="Yang W.F."/>
            <person name="Lam T.T."/>
            <person name="Chang Q.C."/>
            <person name="Ding S.J."/>
            <person name="Wang X.J."/>
            <person name="Zhu J.G."/>
            <person name="Ruan X.D."/>
            <person name="Zhao L."/>
            <person name="Wei J.T."/>
            <person name="Ye R.Z."/>
            <person name="Que T.C."/>
            <person name="Du C.H."/>
            <person name="Zhou Y.H."/>
            <person name="Cheng J.X."/>
            <person name="Dai P.F."/>
            <person name="Guo W.B."/>
            <person name="Han X.H."/>
            <person name="Huang E.J."/>
            <person name="Li L.F."/>
            <person name="Wei W."/>
            <person name="Gao Y.C."/>
            <person name="Liu J.Z."/>
            <person name="Shao H.Z."/>
            <person name="Wang X."/>
            <person name="Wang C.C."/>
            <person name="Yang T.C."/>
            <person name="Huo Q.B."/>
            <person name="Li W."/>
            <person name="Chen H.Y."/>
            <person name="Chen S.E."/>
            <person name="Zhou L.G."/>
            <person name="Ni X.B."/>
            <person name="Tian J.H."/>
            <person name="Sheng Y."/>
            <person name="Liu T."/>
            <person name="Pan Y.S."/>
            <person name="Xia L.Y."/>
            <person name="Li J."/>
            <person name="Zhao F."/>
            <person name="Cao W.C."/>
        </authorList>
    </citation>
    <scope>NUCLEOTIDE SEQUENCE [LARGE SCALE GENOMIC DNA]</scope>
    <source>
        <strain evidence="1">HaeL-2018</strain>
    </source>
</reference>